<sequence>MSETKLVTSGWLKRHRFLAFWAKRYCVLTGTDFCIYKSEDLTSFDFHIEILPTTTIEIIDEVHDPRFRIIDNMGKENVFETPNTEMLMRWVLALRGCTLNNPQLKMSDFRVLKVIGRGFYGKVTLCEHIATKEIVAIKSIHKSRLIQQNKVTTVISERNILAKAQHPFIVNLKFAFQSPSKFYLGLEYVPGGELFFHMQRYGNIRLDDCKIYIAEILLALNHLHSLGVIYRDLKPENILLDANGHIKLTDFGLSKNLAHEVHTSTFCGTTEYLAPEVVNHQPYTYSVDWWALGVLTYELLFGTTPFAHQNRAKMFRNILDNEPQFPPNFNQEAIDFIKAMLTKDPLKRPTFEQIKQMKFFQNLNWDDVLQKKIQPKFVPASDNSNEANNFDPEFTSEQAADSYVMPVFGSAEKLAGFSYVDQSFEEEYNESDAISIGSSYSEPNGDLAEDKNNKELMSGEVLMAVPESASNCSD</sequence>
<keyword evidence="4" id="KW-0808">Transferase</keyword>
<comment type="similarity">
    <text evidence="1">Belongs to the protein kinase superfamily. AGC Ser/Thr protein kinase family. RAC subfamily.</text>
</comment>
<accession>A2D9C1</accession>
<dbReference type="SMART" id="SM00220">
    <property type="entry name" value="S_TKc"/>
    <property type="match status" value="1"/>
</dbReference>
<keyword evidence="5 8" id="KW-0547">Nucleotide-binding</keyword>
<dbReference type="SMART" id="SM00133">
    <property type="entry name" value="S_TK_X"/>
    <property type="match status" value="1"/>
</dbReference>
<gene>
    <name evidence="13" type="ORF">TVAG_183840</name>
</gene>
<dbReference type="OrthoDB" id="354826at2759"/>
<dbReference type="GO" id="GO:0005524">
    <property type="term" value="F:ATP binding"/>
    <property type="evidence" value="ECO:0007669"/>
    <property type="project" value="UniProtKB-UniRule"/>
</dbReference>
<reference evidence="13" key="1">
    <citation type="submission" date="2006-10" db="EMBL/GenBank/DDBJ databases">
        <authorList>
            <person name="Amadeo P."/>
            <person name="Zhao Q."/>
            <person name="Wortman J."/>
            <person name="Fraser-Liggett C."/>
            <person name="Carlton J."/>
        </authorList>
    </citation>
    <scope>NUCLEOTIDE SEQUENCE</scope>
    <source>
        <strain evidence="13">G3</strain>
    </source>
</reference>
<dbReference type="PANTHER" id="PTHR24351">
    <property type="entry name" value="RIBOSOMAL PROTEIN S6 KINASE"/>
    <property type="match status" value="1"/>
</dbReference>
<dbReference type="InterPro" id="IPR008271">
    <property type="entry name" value="Ser/Thr_kinase_AS"/>
</dbReference>
<feature type="binding site" evidence="8">
    <location>
        <position position="138"/>
    </location>
    <ligand>
        <name>ATP</name>
        <dbReference type="ChEBI" id="CHEBI:30616"/>
    </ligand>
</feature>
<proteinExistence type="inferred from homology"/>
<dbReference type="InterPro" id="IPR017441">
    <property type="entry name" value="Protein_kinase_ATP_BS"/>
</dbReference>
<evidence type="ECO:0000256" key="8">
    <source>
        <dbReference type="PROSITE-ProRule" id="PRU10141"/>
    </source>
</evidence>
<dbReference type="InterPro" id="IPR045270">
    <property type="entry name" value="STKc_AGC"/>
</dbReference>
<dbReference type="STRING" id="5722.A2D9C1"/>
<dbReference type="EMBL" id="DS113180">
    <property type="protein sequence ID" value="EAY23147.1"/>
    <property type="molecule type" value="Genomic_DNA"/>
</dbReference>
<evidence type="ECO:0000313" key="13">
    <source>
        <dbReference type="EMBL" id="EAY23147.1"/>
    </source>
</evidence>
<evidence type="ECO:0000259" key="10">
    <source>
        <dbReference type="PROSITE" id="PS50003"/>
    </source>
</evidence>
<keyword evidence="2 9" id="KW-0723">Serine/threonine-protein kinase</keyword>
<dbReference type="CDD" id="cd05123">
    <property type="entry name" value="STKc_AGC"/>
    <property type="match status" value="1"/>
</dbReference>
<feature type="domain" description="PH" evidence="10">
    <location>
        <begin position="5"/>
        <end position="99"/>
    </location>
</feature>
<dbReference type="SUPFAM" id="SSF50729">
    <property type="entry name" value="PH domain-like"/>
    <property type="match status" value="1"/>
</dbReference>
<dbReference type="SMART" id="SM00233">
    <property type="entry name" value="PH"/>
    <property type="match status" value="1"/>
</dbReference>
<evidence type="ECO:0000259" key="11">
    <source>
        <dbReference type="PROSITE" id="PS50011"/>
    </source>
</evidence>
<dbReference type="RefSeq" id="XP_001584133.1">
    <property type="nucleotide sequence ID" value="XM_001584083.1"/>
</dbReference>
<dbReference type="Gene3D" id="3.30.200.20">
    <property type="entry name" value="Phosphorylase Kinase, domain 1"/>
    <property type="match status" value="1"/>
</dbReference>
<keyword evidence="7 8" id="KW-0067">ATP-binding</keyword>
<dbReference type="PROSITE" id="PS51285">
    <property type="entry name" value="AGC_KINASE_CTER"/>
    <property type="match status" value="1"/>
</dbReference>
<dbReference type="Proteomes" id="UP000001542">
    <property type="component" value="Unassembled WGS sequence"/>
</dbReference>
<dbReference type="eggNOG" id="KOG0598">
    <property type="taxonomic scope" value="Eukaryota"/>
</dbReference>
<dbReference type="InterPro" id="IPR011009">
    <property type="entry name" value="Kinase-like_dom_sf"/>
</dbReference>
<keyword evidence="6 13" id="KW-0418">Kinase</keyword>
<keyword evidence="14" id="KW-1185">Reference proteome</keyword>
<dbReference type="Gene3D" id="1.10.510.10">
    <property type="entry name" value="Transferase(Phosphotransferase) domain 1"/>
    <property type="match status" value="1"/>
</dbReference>
<dbReference type="VEuPathDB" id="TrichDB:TVAG_183840"/>
<organism evidence="13 14">
    <name type="scientific">Trichomonas vaginalis (strain ATCC PRA-98 / G3)</name>
    <dbReference type="NCBI Taxonomy" id="412133"/>
    <lineage>
        <taxon>Eukaryota</taxon>
        <taxon>Metamonada</taxon>
        <taxon>Parabasalia</taxon>
        <taxon>Trichomonadida</taxon>
        <taxon>Trichomonadidae</taxon>
        <taxon>Trichomonas</taxon>
    </lineage>
</organism>
<dbReference type="FunFam" id="2.30.29.30:FF:000350">
    <property type="entry name" value="AGC family protein kinase"/>
    <property type="match status" value="1"/>
</dbReference>
<dbReference type="InParanoid" id="A2D9C1"/>
<evidence type="ECO:0000313" key="14">
    <source>
        <dbReference type="Proteomes" id="UP000001542"/>
    </source>
</evidence>
<evidence type="ECO:0000256" key="9">
    <source>
        <dbReference type="RuleBase" id="RU000304"/>
    </source>
</evidence>
<evidence type="ECO:0000256" key="4">
    <source>
        <dbReference type="ARBA" id="ARBA00022679"/>
    </source>
</evidence>
<dbReference type="VEuPathDB" id="TrichDB:TVAGG3_0770340"/>
<dbReference type="OMA" id="RTEMAPF"/>
<evidence type="ECO:0000256" key="5">
    <source>
        <dbReference type="ARBA" id="ARBA00022741"/>
    </source>
</evidence>
<dbReference type="InterPro" id="IPR011993">
    <property type="entry name" value="PH-like_dom_sf"/>
</dbReference>
<dbReference type="SMR" id="A2D9C1"/>
<dbReference type="FunFam" id="1.10.510.10:FF:000008">
    <property type="entry name" value="Non-specific serine/threonine protein kinase"/>
    <property type="match status" value="1"/>
</dbReference>
<dbReference type="PROSITE" id="PS50003">
    <property type="entry name" value="PH_DOMAIN"/>
    <property type="match status" value="1"/>
</dbReference>
<dbReference type="PROSITE" id="PS50011">
    <property type="entry name" value="PROTEIN_KINASE_DOM"/>
    <property type="match status" value="1"/>
</dbReference>
<dbReference type="GO" id="GO:0035556">
    <property type="term" value="P:intracellular signal transduction"/>
    <property type="evidence" value="ECO:0000318"/>
    <property type="project" value="GO_Central"/>
</dbReference>
<dbReference type="SUPFAM" id="SSF56112">
    <property type="entry name" value="Protein kinase-like (PK-like)"/>
    <property type="match status" value="1"/>
</dbReference>
<dbReference type="Pfam" id="PF00069">
    <property type="entry name" value="Pkinase"/>
    <property type="match status" value="1"/>
</dbReference>
<dbReference type="PROSITE" id="PS00107">
    <property type="entry name" value="PROTEIN_KINASE_ATP"/>
    <property type="match status" value="1"/>
</dbReference>
<evidence type="ECO:0000256" key="6">
    <source>
        <dbReference type="ARBA" id="ARBA00022777"/>
    </source>
</evidence>
<dbReference type="KEGG" id="tva:5468706"/>
<feature type="domain" description="Protein kinase" evidence="11">
    <location>
        <begin position="109"/>
        <end position="360"/>
    </location>
</feature>
<evidence type="ECO:0000256" key="2">
    <source>
        <dbReference type="ARBA" id="ARBA00022527"/>
    </source>
</evidence>
<dbReference type="PROSITE" id="PS00108">
    <property type="entry name" value="PROTEIN_KINASE_ST"/>
    <property type="match status" value="1"/>
</dbReference>
<evidence type="ECO:0000256" key="7">
    <source>
        <dbReference type="ARBA" id="ARBA00022840"/>
    </source>
</evidence>
<reference evidence="13" key="2">
    <citation type="journal article" date="2007" name="Science">
        <title>Draft genome sequence of the sexually transmitted pathogen Trichomonas vaginalis.</title>
        <authorList>
            <person name="Carlton J.M."/>
            <person name="Hirt R.P."/>
            <person name="Silva J.C."/>
            <person name="Delcher A.L."/>
            <person name="Schatz M."/>
            <person name="Zhao Q."/>
            <person name="Wortman J.R."/>
            <person name="Bidwell S.L."/>
            <person name="Alsmark U.C.M."/>
            <person name="Besteiro S."/>
            <person name="Sicheritz-Ponten T."/>
            <person name="Noel C.J."/>
            <person name="Dacks J.B."/>
            <person name="Foster P.G."/>
            <person name="Simillion C."/>
            <person name="Van de Peer Y."/>
            <person name="Miranda-Saavedra D."/>
            <person name="Barton G.J."/>
            <person name="Westrop G.D."/>
            <person name="Mueller S."/>
            <person name="Dessi D."/>
            <person name="Fiori P.L."/>
            <person name="Ren Q."/>
            <person name="Paulsen I."/>
            <person name="Zhang H."/>
            <person name="Bastida-Corcuera F.D."/>
            <person name="Simoes-Barbosa A."/>
            <person name="Brown M.T."/>
            <person name="Hayes R.D."/>
            <person name="Mukherjee M."/>
            <person name="Okumura C.Y."/>
            <person name="Schneider R."/>
            <person name="Smith A.J."/>
            <person name="Vanacova S."/>
            <person name="Villalvazo M."/>
            <person name="Haas B.J."/>
            <person name="Pertea M."/>
            <person name="Feldblyum T.V."/>
            <person name="Utterback T.R."/>
            <person name="Shu C.L."/>
            <person name="Osoegawa K."/>
            <person name="de Jong P.J."/>
            <person name="Hrdy I."/>
            <person name="Horvathova L."/>
            <person name="Zubacova Z."/>
            <person name="Dolezal P."/>
            <person name="Malik S.B."/>
            <person name="Logsdon J.M. Jr."/>
            <person name="Henze K."/>
            <person name="Gupta A."/>
            <person name="Wang C.C."/>
            <person name="Dunne R.L."/>
            <person name="Upcroft J.A."/>
            <person name="Upcroft P."/>
            <person name="White O."/>
            <person name="Salzberg S.L."/>
            <person name="Tang P."/>
            <person name="Chiu C.-H."/>
            <person name="Lee Y.-S."/>
            <person name="Embley T.M."/>
            <person name="Coombs G.H."/>
            <person name="Mottram J.C."/>
            <person name="Tachezy J."/>
            <person name="Fraser-Liggett C.M."/>
            <person name="Johnson P.J."/>
        </authorList>
    </citation>
    <scope>NUCLEOTIDE SEQUENCE [LARGE SCALE GENOMIC DNA]</scope>
    <source>
        <strain evidence="13">G3</strain>
    </source>
</reference>
<dbReference type="InterPro" id="IPR000961">
    <property type="entry name" value="AGC-kinase_C"/>
</dbReference>
<name>A2D9C1_TRIV3</name>
<keyword evidence="3" id="KW-0597">Phosphoprotein</keyword>
<evidence type="ECO:0000256" key="1">
    <source>
        <dbReference type="ARBA" id="ARBA00006935"/>
    </source>
</evidence>
<dbReference type="AlphaFoldDB" id="A2D9C1"/>
<dbReference type="FunFam" id="3.30.200.20:FF:000628">
    <property type="entry name" value="AGC family protein kinase"/>
    <property type="match status" value="1"/>
</dbReference>
<dbReference type="InterPro" id="IPR000719">
    <property type="entry name" value="Prot_kinase_dom"/>
</dbReference>
<feature type="domain" description="AGC-kinase C-terminal" evidence="12">
    <location>
        <begin position="361"/>
        <end position="429"/>
    </location>
</feature>
<evidence type="ECO:0000259" key="12">
    <source>
        <dbReference type="PROSITE" id="PS51285"/>
    </source>
</evidence>
<dbReference type="Gene3D" id="2.30.29.30">
    <property type="entry name" value="Pleckstrin-homology domain (PH domain)/Phosphotyrosine-binding domain (PTB)"/>
    <property type="match status" value="1"/>
</dbReference>
<evidence type="ECO:0000256" key="3">
    <source>
        <dbReference type="ARBA" id="ARBA00022553"/>
    </source>
</evidence>
<dbReference type="InterPro" id="IPR001849">
    <property type="entry name" value="PH_domain"/>
</dbReference>
<protein>
    <submittedName>
        <fullName evidence="13">AGC family protein kinase</fullName>
    </submittedName>
</protein>
<dbReference type="GO" id="GO:0004674">
    <property type="term" value="F:protein serine/threonine kinase activity"/>
    <property type="evidence" value="ECO:0000318"/>
    <property type="project" value="GO_Central"/>
</dbReference>